<dbReference type="Pfam" id="PF00535">
    <property type="entry name" value="Glycos_transf_2"/>
    <property type="match status" value="1"/>
</dbReference>
<sequence>MELSVIVVNYNVRYFLRICLESLHAATAGMESEIIVVDNASSDGSVDMIRNQFPAVDLIVNTENTGFGRACNDALARASGRYVLFINPDTVVGESLLTEAIKNFESDDQTGAVGVCLLDGNGQVLRESKRSIPSLWSSFTKFSGLSDVFKNIPFFNGYYFPTLRYDETGDIDVLPGAFMLIRKKVLDDIGGFDPRFFMYAEDIDLSYRITRAGYRIRYVGSLHVIHFKGESTQKDLSSYTTTFYQSMRLFIQKYTGELYTPFVAGLLQGIVRGIENMQKVQRRMRRPQRKHRKQGLAECLFVLSNGDQLTSVLNKSARQVVQIPEEGHGKAPFYLRYLPSYLHAHRNSALVVDFRSLTFDRIVEIWKQERTSPFYVADSDHSFIISSHNKENQGEVYVFDRTGEH</sequence>
<dbReference type="PANTHER" id="PTHR43179">
    <property type="entry name" value="RHAMNOSYLTRANSFERASE WBBL"/>
    <property type="match status" value="1"/>
</dbReference>
<accession>A0A953HL21</accession>
<protein>
    <submittedName>
        <fullName evidence="2">Glycosyltransferase family 2 protein</fullName>
    </submittedName>
</protein>
<dbReference type="CDD" id="cd04186">
    <property type="entry name" value="GT_2_like_c"/>
    <property type="match status" value="1"/>
</dbReference>
<keyword evidence="3" id="KW-1185">Reference proteome</keyword>
<proteinExistence type="predicted"/>
<name>A0A953HL21_9BACT</name>
<dbReference type="EMBL" id="JAHVHU010000006">
    <property type="protein sequence ID" value="MBY5957879.1"/>
    <property type="molecule type" value="Genomic_DNA"/>
</dbReference>
<dbReference type="InterPro" id="IPR001173">
    <property type="entry name" value="Glyco_trans_2-like"/>
</dbReference>
<feature type="domain" description="Glycosyltransferase 2-like" evidence="1">
    <location>
        <begin position="4"/>
        <end position="189"/>
    </location>
</feature>
<dbReference type="PANTHER" id="PTHR43179:SF7">
    <property type="entry name" value="RHAMNOSYLTRANSFERASE WBBL"/>
    <property type="match status" value="1"/>
</dbReference>
<reference evidence="2" key="1">
    <citation type="submission" date="2021-06" db="EMBL/GenBank/DDBJ databases">
        <title>44 bacteria genomes isolated from Dapeng, Shenzhen.</title>
        <authorList>
            <person name="Zheng W."/>
            <person name="Yu S."/>
            <person name="Huang Y."/>
        </authorList>
    </citation>
    <scope>NUCLEOTIDE SEQUENCE</scope>
    <source>
        <strain evidence="2">DP5N28-2</strain>
    </source>
</reference>
<dbReference type="Gene3D" id="3.90.550.10">
    <property type="entry name" value="Spore Coat Polysaccharide Biosynthesis Protein SpsA, Chain A"/>
    <property type="match status" value="1"/>
</dbReference>
<dbReference type="InterPro" id="IPR029044">
    <property type="entry name" value="Nucleotide-diphossugar_trans"/>
</dbReference>
<dbReference type="Proteomes" id="UP000753961">
    <property type="component" value="Unassembled WGS sequence"/>
</dbReference>
<gene>
    <name evidence="2" type="ORF">KUV50_07045</name>
</gene>
<organism evidence="2 3">
    <name type="scientific">Membranihabitans marinus</name>
    <dbReference type="NCBI Taxonomy" id="1227546"/>
    <lineage>
        <taxon>Bacteria</taxon>
        <taxon>Pseudomonadati</taxon>
        <taxon>Bacteroidota</taxon>
        <taxon>Saprospiria</taxon>
        <taxon>Saprospirales</taxon>
        <taxon>Saprospiraceae</taxon>
        <taxon>Membranihabitans</taxon>
    </lineage>
</organism>
<evidence type="ECO:0000259" key="1">
    <source>
        <dbReference type="Pfam" id="PF00535"/>
    </source>
</evidence>
<evidence type="ECO:0000313" key="2">
    <source>
        <dbReference type="EMBL" id="MBY5957879.1"/>
    </source>
</evidence>
<dbReference type="AlphaFoldDB" id="A0A953HL21"/>
<dbReference type="RefSeq" id="WP_222579399.1">
    <property type="nucleotide sequence ID" value="NZ_JAHVHU010000006.1"/>
</dbReference>
<evidence type="ECO:0000313" key="3">
    <source>
        <dbReference type="Proteomes" id="UP000753961"/>
    </source>
</evidence>
<dbReference type="SUPFAM" id="SSF53448">
    <property type="entry name" value="Nucleotide-diphospho-sugar transferases"/>
    <property type="match status" value="1"/>
</dbReference>
<comment type="caution">
    <text evidence="2">The sequence shown here is derived from an EMBL/GenBank/DDBJ whole genome shotgun (WGS) entry which is preliminary data.</text>
</comment>